<sequence>MSIRSLLYTGFLISIIESAHFNGGSVTFRPLNSSATGSTVSILITQTYIWTYPIIYCDNSIIASQTFVNLSSTYPGYSLTCISSCTTAIGYSPLSVYSPCTDFSDPLELTIGQRSDVVALQSTDHFTIAFQNDAWYHLALPATPVNPSWSLACTIKLLVRPDGTINTSPEAVMVSPINIPVGTTQYVVIPVSDADNDNVRCRFANGSNECGDVCPPGSLPSSTTILSNCTLVIKGLTANVYYAVTIQVC</sequence>
<dbReference type="Proteomes" id="UP000677228">
    <property type="component" value="Unassembled WGS sequence"/>
</dbReference>
<name>A0A8S2TVJ1_9BILA</name>
<dbReference type="EMBL" id="CAJNOK010033546">
    <property type="protein sequence ID" value="CAF1495397.1"/>
    <property type="molecule type" value="Genomic_DNA"/>
</dbReference>
<proteinExistence type="predicted"/>
<protein>
    <submittedName>
        <fullName evidence="2">Uncharacterized protein</fullName>
    </submittedName>
</protein>
<dbReference type="EMBL" id="CAJOBA010055533">
    <property type="protein sequence ID" value="CAF4284483.1"/>
    <property type="molecule type" value="Genomic_DNA"/>
</dbReference>
<dbReference type="AlphaFoldDB" id="A0A8S2TVJ1"/>
<dbReference type="Proteomes" id="UP000682733">
    <property type="component" value="Unassembled WGS sequence"/>
</dbReference>
<comment type="caution">
    <text evidence="2">The sequence shown here is derived from an EMBL/GenBank/DDBJ whole genome shotgun (WGS) entry which is preliminary data.</text>
</comment>
<gene>
    <name evidence="1" type="ORF">OVA965_LOCUS36698</name>
    <name evidence="2" type="ORF">TMI583_LOCUS37726</name>
</gene>
<evidence type="ECO:0000313" key="2">
    <source>
        <dbReference type="EMBL" id="CAF4284483.1"/>
    </source>
</evidence>
<evidence type="ECO:0000313" key="3">
    <source>
        <dbReference type="Proteomes" id="UP000682733"/>
    </source>
</evidence>
<evidence type="ECO:0000313" key="1">
    <source>
        <dbReference type="EMBL" id="CAF1495397.1"/>
    </source>
</evidence>
<organism evidence="2 3">
    <name type="scientific">Didymodactylos carnosus</name>
    <dbReference type="NCBI Taxonomy" id="1234261"/>
    <lineage>
        <taxon>Eukaryota</taxon>
        <taxon>Metazoa</taxon>
        <taxon>Spiralia</taxon>
        <taxon>Gnathifera</taxon>
        <taxon>Rotifera</taxon>
        <taxon>Eurotatoria</taxon>
        <taxon>Bdelloidea</taxon>
        <taxon>Philodinida</taxon>
        <taxon>Philodinidae</taxon>
        <taxon>Didymodactylos</taxon>
    </lineage>
</organism>
<reference evidence="2" key="1">
    <citation type="submission" date="2021-02" db="EMBL/GenBank/DDBJ databases">
        <authorList>
            <person name="Nowell W R."/>
        </authorList>
    </citation>
    <scope>NUCLEOTIDE SEQUENCE</scope>
</reference>
<accession>A0A8S2TVJ1</accession>